<evidence type="ECO:0008006" key="3">
    <source>
        <dbReference type="Google" id="ProtNLM"/>
    </source>
</evidence>
<keyword evidence="2" id="KW-1185">Reference proteome</keyword>
<reference evidence="1 2" key="1">
    <citation type="journal article" date="2021" name="Front. Microbiol.">
        <title>Comprehensive Comparative Genomics and Phenotyping of Methylobacterium Species.</title>
        <authorList>
            <person name="Alessa O."/>
            <person name="Ogura Y."/>
            <person name="Fujitani Y."/>
            <person name="Takami H."/>
            <person name="Hayashi T."/>
            <person name="Sahin N."/>
            <person name="Tani A."/>
        </authorList>
    </citation>
    <scope>NUCLEOTIDE SEQUENCE [LARGE SCALE GENOMIC DNA]</scope>
    <source>
        <strain evidence="1 2">DSM 23679</strain>
    </source>
</reference>
<dbReference type="EMBL" id="BPQG01000043">
    <property type="protein sequence ID" value="GJD44905.1"/>
    <property type="molecule type" value="Genomic_DNA"/>
</dbReference>
<sequence>MRNLLKRHPSTEPKPSLRARLTKTKAKAAGLGADADQGRRAVLAGSLAAAMPLPALAATLQAGDRETAFLALAPEITPLLRRLGPALAEMRRHAETAKAAAGDHPGWEDEAAGQAWVARLHAARDAAGYPGAWDAGNALCIALARRADPYLNEPMQTLPGIMLKAALNDLGDWWGESAQADVSRLAAEAFGLPAPAPFFQELAEAGVEPDDDA</sequence>
<evidence type="ECO:0000313" key="1">
    <source>
        <dbReference type="EMBL" id="GJD44905.1"/>
    </source>
</evidence>
<dbReference type="RefSeq" id="WP_238272386.1">
    <property type="nucleotide sequence ID" value="NZ_BPQG01000043.1"/>
</dbReference>
<dbReference type="Proteomes" id="UP001055117">
    <property type="component" value="Unassembled WGS sequence"/>
</dbReference>
<comment type="caution">
    <text evidence="1">The sequence shown here is derived from an EMBL/GenBank/DDBJ whole genome shotgun (WGS) entry which is preliminary data.</text>
</comment>
<protein>
    <recommendedName>
        <fullName evidence="3">Twin-arginine translocation pathway signal</fullName>
    </recommendedName>
</protein>
<gene>
    <name evidence="1" type="ORF">AFCDBAGC_2774</name>
</gene>
<organism evidence="1 2">
    <name type="scientific">Methylobacterium cerastii</name>
    <dbReference type="NCBI Taxonomy" id="932741"/>
    <lineage>
        <taxon>Bacteria</taxon>
        <taxon>Pseudomonadati</taxon>
        <taxon>Pseudomonadota</taxon>
        <taxon>Alphaproteobacteria</taxon>
        <taxon>Hyphomicrobiales</taxon>
        <taxon>Methylobacteriaceae</taxon>
        <taxon>Methylobacterium</taxon>
    </lineage>
</organism>
<name>A0ABQ4QJA7_9HYPH</name>
<proteinExistence type="predicted"/>
<evidence type="ECO:0000313" key="2">
    <source>
        <dbReference type="Proteomes" id="UP001055117"/>
    </source>
</evidence>
<accession>A0ABQ4QJA7</accession>